<dbReference type="EMBL" id="CM042016">
    <property type="protein sequence ID" value="KAI3699574.1"/>
    <property type="molecule type" value="Genomic_DNA"/>
</dbReference>
<gene>
    <name evidence="1" type="ORF">L2E82_43977</name>
</gene>
<reference evidence="2" key="1">
    <citation type="journal article" date="2022" name="Mol. Ecol. Resour.">
        <title>The genomes of chicory, endive, great burdock and yacon provide insights into Asteraceae palaeo-polyploidization history and plant inulin production.</title>
        <authorList>
            <person name="Fan W."/>
            <person name="Wang S."/>
            <person name="Wang H."/>
            <person name="Wang A."/>
            <person name="Jiang F."/>
            <person name="Liu H."/>
            <person name="Zhao H."/>
            <person name="Xu D."/>
            <person name="Zhang Y."/>
        </authorList>
    </citation>
    <scope>NUCLEOTIDE SEQUENCE [LARGE SCALE GENOMIC DNA]</scope>
    <source>
        <strain evidence="2">cv. Punajuju</strain>
    </source>
</reference>
<evidence type="ECO:0000313" key="1">
    <source>
        <dbReference type="EMBL" id="KAI3699574.1"/>
    </source>
</evidence>
<comment type="caution">
    <text evidence="1">The sequence shown here is derived from an EMBL/GenBank/DDBJ whole genome shotgun (WGS) entry which is preliminary data.</text>
</comment>
<protein>
    <submittedName>
        <fullName evidence="1">Uncharacterized protein</fullName>
    </submittedName>
</protein>
<dbReference type="Proteomes" id="UP001055811">
    <property type="component" value="Linkage Group LG08"/>
</dbReference>
<reference evidence="1 2" key="2">
    <citation type="journal article" date="2022" name="Mol. Ecol. Resour.">
        <title>The genomes of chicory, endive, great burdock and yacon provide insights into Asteraceae paleo-polyploidization history and plant inulin production.</title>
        <authorList>
            <person name="Fan W."/>
            <person name="Wang S."/>
            <person name="Wang H."/>
            <person name="Wang A."/>
            <person name="Jiang F."/>
            <person name="Liu H."/>
            <person name="Zhao H."/>
            <person name="Xu D."/>
            <person name="Zhang Y."/>
        </authorList>
    </citation>
    <scope>NUCLEOTIDE SEQUENCE [LARGE SCALE GENOMIC DNA]</scope>
    <source>
        <strain evidence="2">cv. Punajuju</strain>
        <tissue evidence="1">Leaves</tissue>
    </source>
</reference>
<accession>A0ACB8ZPE2</accession>
<keyword evidence="2" id="KW-1185">Reference proteome</keyword>
<name>A0ACB8ZPE2_CICIN</name>
<proteinExistence type="predicted"/>
<evidence type="ECO:0000313" key="2">
    <source>
        <dbReference type="Proteomes" id="UP001055811"/>
    </source>
</evidence>
<organism evidence="1 2">
    <name type="scientific">Cichorium intybus</name>
    <name type="common">Chicory</name>
    <dbReference type="NCBI Taxonomy" id="13427"/>
    <lineage>
        <taxon>Eukaryota</taxon>
        <taxon>Viridiplantae</taxon>
        <taxon>Streptophyta</taxon>
        <taxon>Embryophyta</taxon>
        <taxon>Tracheophyta</taxon>
        <taxon>Spermatophyta</taxon>
        <taxon>Magnoliopsida</taxon>
        <taxon>eudicotyledons</taxon>
        <taxon>Gunneridae</taxon>
        <taxon>Pentapetalae</taxon>
        <taxon>asterids</taxon>
        <taxon>campanulids</taxon>
        <taxon>Asterales</taxon>
        <taxon>Asteraceae</taxon>
        <taxon>Cichorioideae</taxon>
        <taxon>Cichorieae</taxon>
        <taxon>Cichoriinae</taxon>
        <taxon>Cichorium</taxon>
    </lineage>
</organism>
<sequence length="459" mass="51231">MTDQLSKQTSIFGLHLWIVIGVSAGTAFVLLLFLLSLWFTNRSKTQKTPINPQKITSDPNLTPPGNTFQETQRLSGIEKQALLLKQDEDYGHTGYPRIQIEMGKGHPHRVLYPERFGAVSPISTGHPASVGPEVSHLGWGHWYTLRELEAATDGFAAENVIGQGGYGIVYHGVLGDKSQIAIKNLLNNRGQAEKEFEVEVEAIGRVRHKNLLRLLGYCAEGAHRILVYEYVNNGNLEQWIHGDVGSCSPLTWEIRMKIIIGTAKALTYLHEGLEPKVVHRDIKSSNILLDKSWNPKVSDFGLAKLLGADRSYITTRVMGTLGYVAPEYASTGMVNEKSDVYGFGILFMELISGRYPVDYKRPQEEVHLVEWLKKMVTERCPEKVLDPKMTEKPSLRVLKRALVLALRCVDPNAEKRPKIGHVVHMLESQGESPINESIGLRDSRVASHGSPKDGLNEKD</sequence>